<gene>
    <name evidence="4" type="ORF">Cha6605_0956</name>
</gene>
<dbReference type="OrthoDB" id="9804312at2"/>
<proteinExistence type="predicted"/>
<dbReference type="InterPro" id="IPR029063">
    <property type="entry name" value="SAM-dependent_MTases_sf"/>
</dbReference>
<dbReference type="KEGG" id="cmp:Cha6605_0956"/>
<dbReference type="eggNOG" id="COG0500">
    <property type="taxonomic scope" value="Bacteria"/>
</dbReference>
<dbReference type="Pfam" id="PF05724">
    <property type="entry name" value="TPMT"/>
    <property type="match status" value="1"/>
</dbReference>
<dbReference type="AlphaFoldDB" id="K9UAR6"/>
<dbReference type="EMBL" id="CP003600">
    <property type="protein sequence ID" value="AFY92207.1"/>
    <property type="molecule type" value="Genomic_DNA"/>
</dbReference>
<evidence type="ECO:0000313" key="4">
    <source>
        <dbReference type="EMBL" id="AFY92207.1"/>
    </source>
</evidence>
<dbReference type="STRING" id="1173020.Cha6605_0956"/>
<dbReference type="GO" id="GO:0008757">
    <property type="term" value="F:S-adenosylmethionine-dependent methyltransferase activity"/>
    <property type="evidence" value="ECO:0007669"/>
    <property type="project" value="InterPro"/>
</dbReference>
<keyword evidence="1 4" id="KW-0489">Methyltransferase</keyword>
<keyword evidence="3" id="KW-0949">S-adenosyl-L-methionine</keyword>
<evidence type="ECO:0000256" key="1">
    <source>
        <dbReference type="ARBA" id="ARBA00022603"/>
    </source>
</evidence>
<evidence type="ECO:0000256" key="2">
    <source>
        <dbReference type="ARBA" id="ARBA00022679"/>
    </source>
</evidence>
<dbReference type="Proteomes" id="UP000010366">
    <property type="component" value="Chromosome"/>
</dbReference>
<dbReference type="HOGENOM" id="CLU_2245102_0_0_3"/>
<dbReference type="Gene3D" id="3.40.50.150">
    <property type="entry name" value="Vaccinia Virus protein VP39"/>
    <property type="match status" value="1"/>
</dbReference>
<reference evidence="4 5" key="1">
    <citation type="submission" date="2012-05" db="EMBL/GenBank/DDBJ databases">
        <title>Finished chromosome of genome of Chamaesiphon sp. PCC 6605.</title>
        <authorList>
            <consortium name="US DOE Joint Genome Institute"/>
            <person name="Gugger M."/>
            <person name="Coursin T."/>
            <person name="Rippka R."/>
            <person name="Tandeau De Marsac N."/>
            <person name="Huntemann M."/>
            <person name="Wei C.-L."/>
            <person name="Han J."/>
            <person name="Detter J.C."/>
            <person name="Han C."/>
            <person name="Tapia R."/>
            <person name="Chen A."/>
            <person name="Kyrpides N."/>
            <person name="Mavromatis K."/>
            <person name="Markowitz V."/>
            <person name="Szeto E."/>
            <person name="Ivanova N."/>
            <person name="Pagani I."/>
            <person name="Pati A."/>
            <person name="Goodwin L."/>
            <person name="Nordberg H.P."/>
            <person name="Cantor M.N."/>
            <person name="Hua S.X."/>
            <person name="Woyke T."/>
            <person name="Kerfeld C.A."/>
        </authorList>
    </citation>
    <scope>NUCLEOTIDE SEQUENCE [LARGE SCALE GENOMIC DNA]</scope>
    <source>
        <strain evidence="5">ATCC 27169 / PCC 6605</strain>
    </source>
</reference>
<dbReference type="InterPro" id="IPR008854">
    <property type="entry name" value="TPMT"/>
</dbReference>
<dbReference type="RefSeq" id="WP_015158399.1">
    <property type="nucleotide sequence ID" value="NC_019697.1"/>
</dbReference>
<name>K9UAR6_CHAP6</name>
<accession>K9UAR6</accession>
<dbReference type="SUPFAM" id="SSF53335">
    <property type="entry name" value="S-adenosyl-L-methionine-dependent methyltransferases"/>
    <property type="match status" value="1"/>
</dbReference>
<sequence length="104" mass="11623">MFTGHNSQFWDDRYGETNYAYGTKPNRFLTEQQYWLKPEMKTLVVGDGEGRNGVWLATQGLDVLSIDLSPVGLAKAQALATQQQVQLQTRCADLTTIILSVASR</sequence>
<keyword evidence="2 4" id="KW-0808">Transferase</keyword>
<organism evidence="4 5">
    <name type="scientific">Chamaesiphon minutus (strain ATCC 27169 / PCC 6605)</name>
    <dbReference type="NCBI Taxonomy" id="1173020"/>
    <lineage>
        <taxon>Bacteria</taxon>
        <taxon>Bacillati</taxon>
        <taxon>Cyanobacteriota</taxon>
        <taxon>Cyanophyceae</taxon>
        <taxon>Gomontiellales</taxon>
        <taxon>Chamaesiphonaceae</taxon>
        <taxon>Chamaesiphon</taxon>
    </lineage>
</organism>
<evidence type="ECO:0000313" key="5">
    <source>
        <dbReference type="Proteomes" id="UP000010366"/>
    </source>
</evidence>
<keyword evidence="5" id="KW-1185">Reference proteome</keyword>
<dbReference type="GO" id="GO:0032259">
    <property type="term" value="P:methylation"/>
    <property type="evidence" value="ECO:0007669"/>
    <property type="project" value="UniProtKB-KW"/>
</dbReference>
<evidence type="ECO:0000256" key="3">
    <source>
        <dbReference type="ARBA" id="ARBA00022691"/>
    </source>
</evidence>
<protein>
    <submittedName>
        <fullName evidence="4">Thiopurine S-methyltransferase (TPMT)</fullName>
    </submittedName>
</protein>